<keyword evidence="5" id="KW-0443">Lipid metabolism</keyword>
<evidence type="ECO:0000313" key="10">
    <source>
        <dbReference type="EMBL" id="MZP29076.1"/>
    </source>
</evidence>
<dbReference type="GO" id="GO:0003700">
    <property type="term" value="F:DNA-binding transcription factor activity"/>
    <property type="evidence" value="ECO:0007669"/>
    <property type="project" value="InterPro"/>
</dbReference>
<organism evidence="10 11">
    <name type="scientific">Heliomicrobium undosum</name>
    <dbReference type="NCBI Taxonomy" id="121734"/>
    <lineage>
        <taxon>Bacteria</taxon>
        <taxon>Bacillati</taxon>
        <taxon>Bacillota</taxon>
        <taxon>Clostridia</taxon>
        <taxon>Eubacteriales</taxon>
        <taxon>Heliobacteriaceae</taxon>
        <taxon>Heliomicrobium</taxon>
    </lineage>
</organism>
<evidence type="ECO:0000313" key="11">
    <source>
        <dbReference type="Proteomes" id="UP000463470"/>
    </source>
</evidence>
<dbReference type="InterPro" id="IPR029069">
    <property type="entry name" value="HotDog_dom_sf"/>
</dbReference>
<keyword evidence="4" id="KW-0805">Transcription regulation</keyword>
<keyword evidence="2" id="KW-0444">Lipid biosynthesis</keyword>
<dbReference type="InterPro" id="IPR036388">
    <property type="entry name" value="WH-like_DNA-bd_sf"/>
</dbReference>
<evidence type="ECO:0000256" key="7">
    <source>
        <dbReference type="ARBA" id="ARBA00023160"/>
    </source>
</evidence>
<dbReference type="InterPro" id="IPR017275">
    <property type="entry name" value="Transcription_factor_FapR"/>
</dbReference>
<evidence type="ECO:0000256" key="3">
    <source>
        <dbReference type="ARBA" id="ARBA00022832"/>
    </source>
</evidence>
<name>A0A845L0H7_9FIRM</name>
<dbReference type="GO" id="GO:0006633">
    <property type="term" value="P:fatty acid biosynthetic process"/>
    <property type="evidence" value="ECO:0007669"/>
    <property type="project" value="UniProtKB-KW"/>
</dbReference>
<evidence type="ECO:0000256" key="5">
    <source>
        <dbReference type="ARBA" id="ARBA00023098"/>
    </source>
</evidence>
<keyword evidence="1" id="KW-0678">Repressor</keyword>
<dbReference type="SUPFAM" id="SSF46785">
    <property type="entry name" value="Winged helix' DNA-binding domain"/>
    <property type="match status" value="1"/>
</dbReference>
<evidence type="ECO:0000256" key="4">
    <source>
        <dbReference type="ARBA" id="ARBA00023015"/>
    </source>
</evidence>
<dbReference type="InterPro" id="IPR036390">
    <property type="entry name" value="WH_DNA-bd_sf"/>
</dbReference>
<sequence length="190" mass="21092">MGGREKKEARLAALEQIVQENPFYTDGELARRLGVSIQTIRLDRQQIGIPEVRERTRQVAAEKLKEVRSLSSEEIVGELTHLQLGREAESRLLVTEAMLLQNSAIARGHYLFAQANSLAVAVVDASVAVTGLSRVRYRRPVRLDETVVARAQVVRVVGARNIIRIVSTVNDEVVFSGKFYVTARDKIAGT</sequence>
<keyword evidence="8" id="KW-0804">Transcription</keyword>
<evidence type="ECO:0000259" key="9">
    <source>
        <dbReference type="Pfam" id="PF03061"/>
    </source>
</evidence>
<keyword evidence="11" id="KW-1185">Reference proteome</keyword>
<dbReference type="GO" id="GO:0003677">
    <property type="term" value="F:DNA binding"/>
    <property type="evidence" value="ECO:0007669"/>
    <property type="project" value="UniProtKB-KW"/>
</dbReference>
<comment type="caution">
    <text evidence="10">The sequence shown here is derived from an EMBL/GenBank/DDBJ whole genome shotgun (WGS) entry which is preliminary data.</text>
</comment>
<evidence type="ECO:0000256" key="2">
    <source>
        <dbReference type="ARBA" id="ARBA00022516"/>
    </source>
</evidence>
<gene>
    <name evidence="10" type="primary">fapR</name>
    <name evidence="10" type="ORF">GTO91_05035</name>
</gene>
<evidence type="ECO:0000256" key="8">
    <source>
        <dbReference type="ARBA" id="ARBA00023163"/>
    </source>
</evidence>
<dbReference type="EMBL" id="WXEY01000003">
    <property type="protein sequence ID" value="MZP29076.1"/>
    <property type="molecule type" value="Genomic_DNA"/>
</dbReference>
<dbReference type="AlphaFoldDB" id="A0A845L0H7"/>
<dbReference type="Pfam" id="PF03061">
    <property type="entry name" value="4HBT"/>
    <property type="match status" value="1"/>
</dbReference>
<dbReference type="InterPro" id="IPR006683">
    <property type="entry name" value="Thioestr_dom"/>
</dbReference>
<dbReference type="SUPFAM" id="SSF54637">
    <property type="entry name" value="Thioesterase/thiol ester dehydrase-isomerase"/>
    <property type="match status" value="1"/>
</dbReference>
<dbReference type="PIRSF" id="PIRSF037733">
    <property type="entry name" value="Transcription_factor_FapR"/>
    <property type="match status" value="1"/>
</dbReference>
<evidence type="ECO:0000256" key="6">
    <source>
        <dbReference type="ARBA" id="ARBA00023125"/>
    </source>
</evidence>
<dbReference type="GO" id="GO:0045892">
    <property type="term" value="P:negative regulation of DNA-templated transcription"/>
    <property type="evidence" value="ECO:0007669"/>
    <property type="project" value="InterPro"/>
</dbReference>
<proteinExistence type="predicted"/>
<dbReference type="RefSeq" id="WP_161255756.1">
    <property type="nucleotide sequence ID" value="NZ_WXEY01000003.1"/>
</dbReference>
<dbReference type="OrthoDB" id="1706183at2"/>
<dbReference type="GO" id="GO:0045717">
    <property type="term" value="P:negative regulation of fatty acid biosynthetic process"/>
    <property type="evidence" value="ECO:0007669"/>
    <property type="project" value="InterPro"/>
</dbReference>
<keyword evidence="3" id="KW-0276">Fatty acid metabolism</keyword>
<evidence type="ECO:0000256" key="1">
    <source>
        <dbReference type="ARBA" id="ARBA00022491"/>
    </source>
</evidence>
<protein>
    <submittedName>
        <fullName evidence="10">Transcription factor FapR</fullName>
    </submittedName>
</protein>
<keyword evidence="7" id="KW-0275">Fatty acid biosynthesis</keyword>
<feature type="domain" description="Thioesterase" evidence="9">
    <location>
        <begin position="106"/>
        <end position="156"/>
    </location>
</feature>
<reference evidence="10 11" key="1">
    <citation type="submission" date="2020-01" db="EMBL/GenBank/DDBJ databases">
        <title>Whole-genome sequence of Heliobacterium undosum DSM 13378.</title>
        <authorList>
            <person name="Kyndt J.A."/>
            <person name="Meyer T.E."/>
        </authorList>
    </citation>
    <scope>NUCLEOTIDE SEQUENCE [LARGE SCALE GENOMIC DNA]</scope>
    <source>
        <strain evidence="10 11">DSM 13378</strain>
    </source>
</reference>
<accession>A0A845L0H7</accession>
<dbReference type="Gene3D" id="3.10.129.10">
    <property type="entry name" value="Hotdog Thioesterase"/>
    <property type="match status" value="1"/>
</dbReference>
<dbReference type="NCBIfam" id="NF003359">
    <property type="entry name" value="PRK04424.1"/>
    <property type="match status" value="1"/>
</dbReference>
<dbReference type="Proteomes" id="UP000463470">
    <property type="component" value="Unassembled WGS sequence"/>
</dbReference>
<keyword evidence="6" id="KW-0238">DNA-binding</keyword>
<dbReference type="Gene3D" id="1.10.10.10">
    <property type="entry name" value="Winged helix-like DNA-binding domain superfamily/Winged helix DNA-binding domain"/>
    <property type="match status" value="1"/>
</dbReference>